<organism evidence="5 6">
    <name type="scientific">candidate division WS6 bacterium GW2011_GWF2_39_15</name>
    <dbReference type="NCBI Taxonomy" id="1619100"/>
    <lineage>
        <taxon>Bacteria</taxon>
        <taxon>Candidatus Dojkabacteria</taxon>
    </lineage>
</organism>
<sequence length="797" mass="90803">MNPQNEKKFERGFQSATVKKMDDFASKIQNPSEKVADIYNELQLDRQNKEKLANIEKAQPTEIKKKDFTPTKLILKFLDSFKKGSAKKTETDEEKDAPTGPDSDRFRSSDKYEGLTVQDVIAPLDLEVDFNHIQIGEYFYRTLFISGYPRFVGPNWLSPIINFEHSLRISTFYYPVDTKVILDKLKKKIGELEATLYSQMEGRKALDPSIKVALSDAQQLQDSIAEGTEKFFHFGMYVTISAKDLKTLEKITRNAVSTLAAINVTAKQAMLQQEQGYLSTQPLGLDKIYITRNMDTTSLATTFPFVTSELTMDHGVMYGINQHNRSLVIFDRFEMENANTVVFAKAGAGKSYFVKLEAVRSLMLGTQIIIVDPEKEYQDLCEAVGGTYISFSQDKGHKMNPFELSGLGDPNDDELRMKLLSLQGFFRILFESLTNVEMSILDRALMLTYREKGITLDPVTQRNNKPPMLEDLYKVLKGMSETEAHNMARRLERYIIGSGAGIFNEESTVELNNAFTVFSVRDLQEELRPMAMYLMLDYIWTRIRKDKKRRIMIVDEAWYMMQNEDSAKFMYSIAKRARKYYLGLTTITQDVDDFLKNDMGRAIISNSSIQMLMKQSNTAVDNLQKVFNLSEGEKNLLLNCDKGQGLFFAGSNHVAIQVVSSVAENELISTDPKEIEKREKEGRVIGQGTLEELSQLFEPPAMQRPIKSGVDMNNERDIIKGAIGKKKSNIDSIIKEREEYLKKMAQQNQQTPQNTPSLTQQVVDQRRKLQEDKGHITPQGMVFSNDFTNGSDKPSTK</sequence>
<feature type="region of interest" description="Disordered" evidence="2">
    <location>
        <begin position="87"/>
        <end position="109"/>
    </location>
</feature>
<name>A0A0G0QVA4_9BACT</name>
<dbReference type="STRING" id="1619100.UT34_C0002G0089"/>
<dbReference type="SUPFAM" id="SSF52540">
    <property type="entry name" value="P-loop containing nucleoside triphosphate hydrolases"/>
    <property type="match status" value="1"/>
</dbReference>
<feature type="region of interest" description="Disordered" evidence="2">
    <location>
        <begin position="743"/>
        <end position="797"/>
    </location>
</feature>
<feature type="domain" description="CagE TrbE VirB component of type IV transporter system central" evidence="3">
    <location>
        <begin position="209"/>
        <end position="282"/>
    </location>
</feature>
<dbReference type="Pfam" id="PF19044">
    <property type="entry name" value="P-loop_TraG"/>
    <property type="match status" value="1"/>
</dbReference>
<evidence type="ECO:0000313" key="6">
    <source>
        <dbReference type="Proteomes" id="UP000034799"/>
    </source>
</evidence>
<protein>
    <submittedName>
        <fullName evidence="5">Type IV secretory pathway VirB4 component-like protein</fullName>
    </submittedName>
</protein>
<dbReference type="NCBIfam" id="NF045971">
    <property type="entry name" value="conju_CD1110"/>
    <property type="match status" value="1"/>
</dbReference>
<dbReference type="PANTHER" id="PTHR30121">
    <property type="entry name" value="UNCHARACTERIZED PROTEIN YJGR-RELATED"/>
    <property type="match status" value="1"/>
</dbReference>
<comment type="caution">
    <text evidence="5">The sequence shown here is derived from an EMBL/GenBank/DDBJ whole genome shotgun (WGS) entry which is preliminary data.</text>
</comment>
<evidence type="ECO:0000256" key="2">
    <source>
        <dbReference type="SAM" id="MobiDB-lite"/>
    </source>
</evidence>
<dbReference type="GO" id="GO:0005524">
    <property type="term" value="F:ATP binding"/>
    <property type="evidence" value="ECO:0007669"/>
    <property type="project" value="InterPro"/>
</dbReference>
<dbReference type="InterPro" id="IPR018145">
    <property type="entry name" value="CagE_TrbE_VirB_cntrl_dom"/>
</dbReference>
<feature type="compositionally biased region" description="Low complexity" evidence="2">
    <location>
        <begin position="746"/>
        <end position="761"/>
    </location>
</feature>
<accession>A0A0G0QVA4</accession>
<reference evidence="5 6" key="1">
    <citation type="journal article" date="2015" name="Nature">
        <title>rRNA introns, odd ribosomes, and small enigmatic genomes across a large radiation of phyla.</title>
        <authorList>
            <person name="Brown C.T."/>
            <person name="Hug L.A."/>
            <person name="Thomas B.C."/>
            <person name="Sharon I."/>
            <person name="Castelle C.J."/>
            <person name="Singh A."/>
            <person name="Wilkins M.J."/>
            <person name="Williams K.H."/>
            <person name="Banfield J.F."/>
        </authorList>
    </citation>
    <scope>NUCLEOTIDE SEQUENCE [LARGE SCALE GENOMIC DNA]</scope>
</reference>
<dbReference type="InterPro" id="IPR051162">
    <property type="entry name" value="T4SS_component"/>
</dbReference>
<evidence type="ECO:0000259" key="3">
    <source>
        <dbReference type="Pfam" id="PF03135"/>
    </source>
</evidence>
<dbReference type="InterPro" id="IPR027417">
    <property type="entry name" value="P-loop_NTPase"/>
</dbReference>
<proteinExistence type="inferred from homology"/>
<dbReference type="Gene3D" id="3.40.50.300">
    <property type="entry name" value="P-loop containing nucleotide triphosphate hydrolases"/>
    <property type="match status" value="1"/>
</dbReference>
<dbReference type="CDD" id="cd01127">
    <property type="entry name" value="TrwB_TraG_TraD_VirD4"/>
    <property type="match status" value="1"/>
</dbReference>
<feature type="compositionally biased region" description="Polar residues" evidence="2">
    <location>
        <begin position="785"/>
        <end position="797"/>
    </location>
</feature>
<feature type="domain" description="TraG P-loop" evidence="4">
    <location>
        <begin position="335"/>
        <end position="643"/>
    </location>
</feature>
<dbReference type="Gene3D" id="1.10.8.730">
    <property type="match status" value="1"/>
</dbReference>
<evidence type="ECO:0000259" key="4">
    <source>
        <dbReference type="Pfam" id="PF19044"/>
    </source>
</evidence>
<dbReference type="Pfam" id="PF03135">
    <property type="entry name" value="CagE_TrbE_VirB"/>
    <property type="match status" value="1"/>
</dbReference>
<comment type="similarity">
    <text evidence="1">Belongs to the TrbE/VirB4 family.</text>
</comment>
<dbReference type="EMBL" id="LBWK01000002">
    <property type="protein sequence ID" value="KKR05582.1"/>
    <property type="molecule type" value="Genomic_DNA"/>
</dbReference>
<dbReference type="InterPro" id="IPR043964">
    <property type="entry name" value="P-loop_TraG"/>
</dbReference>
<feature type="compositionally biased region" description="Basic and acidic residues" evidence="2">
    <location>
        <begin position="764"/>
        <end position="775"/>
    </location>
</feature>
<evidence type="ECO:0000313" key="5">
    <source>
        <dbReference type="EMBL" id="KKR05582.1"/>
    </source>
</evidence>
<dbReference type="AlphaFoldDB" id="A0A0G0QVA4"/>
<gene>
    <name evidence="5" type="ORF">UT34_C0002G0089</name>
</gene>
<evidence type="ECO:0000256" key="1">
    <source>
        <dbReference type="ARBA" id="ARBA00006512"/>
    </source>
</evidence>
<dbReference type="PANTHER" id="PTHR30121:SF6">
    <property type="entry name" value="SLR6007 PROTEIN"/>
    <property type="match status" value="1"/>
</dbReference>
<dbReference type="Proteomes" id="UP000034799">
    <property type="component" value="Unassembled WGS sequence"/>
</dbReference>